<organism evidence="4 5">
    <name type="scientific">Candidatus Colimorpha enterica</name>
    <dbReference type="NCBI Taxonomy" id="3083063"/>
    <lineage>
        <taxon>Bacteria</taxon>
        <taxon>Pseudomonadati</taxon>
        <taxon>Bacteroidota</taxon>
        <taxon>Bacteroidia</taxon>
        <taxon>Bacteroidales</taxon>
        <taxon>Candidatus Colimorpha</taxon>
    </lineage>
</organism>
<gene>
    <name evidence="4" type="ORF">BN580_01473</name>
</gene>
<comment type="caution">
    <text evidence="4">The sequence shown here is derived from an EMBL/GenBank/DDBJ whole genome shotgun (WGS) entry which is preliminary data.</text>
</comment>
<dbReference type="AlphaFoldDB" id="R6TQ44"/>
<dbReference type="Pfam" id="PF07833">
    <property type="entry name" value="Cu_amine_oxidN1"/>
    <property type="match status" value="1"/>
</dbReference>
<dbReference type="InterPro" id="IPR012854">
    <property type="entry name" value="Cu_amine_oxidase-like_N"/>
</dbReference>
<accession>R6TQ44</accession>
<reference evidence="4" key="1">
    <citation type="submission" date="2012-11" db="EMBL/GenBank/DDBJ databases">
        <title>Dependencies among metagenomic species, viruses, plasmids and units of genetic variation.</title>
        <authorList>
            <person name="Nielsen H.B."/>
            <person name="Almeida M."/>
            <person name="Juncker A.S."/>
            <person name="Rasmussen S."/>
            <person name="Li J."/>
            <person name="Sunagawa S."/>
            <person name="Plichta D."/>
            <person name="Gautier L."/>
            <person name="Le Chatelier E."/>
            <person name="Peletier E."/>
            <person name="Bonde I."/>
            <person name="Nielsen T."/>
            <person name="Manichanh C."/>
            <person name="Arumugam M."/>
            <person name="Batto J."/>
            <person name="Santos M.B.Q.D."/>
            <person name="Blom N."/>
            <person name="Borruel N."/>
            <person name="Burgdorf K.S."/>
            <person name="Boumezbeur F."/>
            <person name="Casellas F."/>
            <person name="Dore J."/>
            <person name="Guarner F."/>
            <person name="Hansen T."/>
            <person name="Hildebrand F."/>
            <person name="Kaas R.S."/>
            <person name="Kennedy S."/>
            <person name="Kristiansen K."/>
            <person name="Kultima J.R."/>
            <person name="Leonard P."/>
            <person name="Levenez F."/>
            <person name="Lund O."/>
            <person name="Moumen B."/>
            <person name="Le Paslier D."/>
            <person name="Pons N."/>
            <person name="Pedersen O."/>
            <person name="Prifti E."/>
            <person name="Qin J."/>
            <person name="Raes J."/>
            <person name="Tap J."/>
            <person name="Tims S."/>
            <person name="Ussery D.W."/>
            <person name="Yamada T."/>
            <person name="MetaHit consortium"/>
            <person name="Renault P."/>
            <person name="Sicheritz-Ponten T."/>
            <person name="Bork P."/>
            <person name="Wang J."/>
            <person name="Brunak S."/>
            <person name="Ehrlich S.D."/>
        </authorList>
    </citation>
    <scope>NUCLEOTIDE SEQUENCE [LARGE SCALE GENOMIC DNA]</scope>
</reference>
<evidence type="ECO:0000256" key="1">
    <source>
        <dbReference type="SAM" id="MobiDB-lite"/>
    </source>
</evidence>
<dbReference type="EMBL" id="CBFW010000210">
    <property type="protein sequence ID" value="CDC74325.1"/>
    <property type="molecule type" value="Genomic_DNA"/>
</dbReference>
<evidence type="ECO:0000313" key="5">
    <source>
        <dbReference type="Proteomes" id="UP000017938"/>
    </source>
</evidence>
<protein>
    <submittedName>
        <fullName evidence="4">Putative S8A family peptidase</fullName>
    </submittedName>
</protein>
<evidence type="ECO:0000259" key="3">
    <source>
        <dbReference type="Pfam" id="PF07833"/>
    </source>
</evidence>
<feature type="compositionally biased region" description="Polar residues" evidence="1">
    <location>
        <begin position="44"/>
        <end position="55"/>
    </location>
</feature>
<keyword evidence="2" id="KW-0812">Transmembrane</keyword>
<name>R6TQ44_9BACT</name>
<dbReference type="Proteomes" id="UP000017938">
    <property type="component" value="Unassembled WGS sequence"/>
</dbReference>
<evidence type="ECO:0000256" key="2">
    <source>
        <dbReference type="SAM" id="Phobius"/>
    </source>
</evidence>
<sequence>MPPRAPKGQPSDTRARSGAGRQPSPRPDTYSAARPVQRNPAPSDLQNNLKSQTPLNRRMRQKTAPAEPGTRRRATKPQYYRIKEEQERKKKRTVFGYRVLLVLVIYAVLMPVSLLLFRLWLPRHTSPETRNYTYIVMSGKSVVSRRSYPWSTVRSENVYYLDMTGIADLCGMTTTGDAESLKYTVRASGESVRFTVGQSLAYVNGIPERMESDCEVKNGRLYVPMDFVNRCFSGISAELDSEKNRITVTRETDDETGDEVTVSFAFKKSEAISAIDFDSLDHDIKQQILLREEANKPGNEGNDGGDQQ</sequence>
<keyword evidence="2" id="KW-1133">Transmembrane helix</keyword>
<dbReference type="STRING" id="1263015.BN580_01473"/>
<keyword evidence="2" id="KW-0472">Membrane</keyword>
<dbReference type="Gene3D" id="3.30.457.10">
    <property type="entry name" value="Copper amine oxidase-like, N-terminal domain"/>
    <property type="match status" value="1"/>
</dbReference>
<dbReference type="SUPFAM" id="SSF55383">
    <property type="entry name" value="Copper amine oxidase, domain N"/>
    <property type="match status" value="1"/>
</dbReference>
<evidence type="ECO:0000313" key="4">
    <source>
        <dbReference type="EMBL" id="CDC74325.1"/>
    </source>
</evidence>
<feature type="region of interest" description="Disordered" evidence="1">
    <location>
        <begin position="1"/>
        <end position="84"/>
    </location>
</feature>
<feature type="domain" description="Copper amine oxidase-like N-terminal" evidence="3">
    <location>
        <begin position="155"/>
        <end position="246"/>
    </location>
</feature>
<proteinExistence type="predicted"/>
<feature type="transmembrane region" description="Helical" evidence="2">
    <location>
        <begin position="99"/>
        <end position="121"/>
    </location>
</feature>
<dbReference type="InterPro" id="IPR036582">
    <property type="entry name" value="Mao_N_sf"/>
</dbReference>